<dbReference type="Pfam" id="PF18144">
    <property type="entry name" value="SMODS"/>
    <property type="match status" value="1"/>
</dbReference>
<feature type="region of interest" description="Disordered" evidence="1">
    <location>
        <begin position="1"/>
        <end position="26"/>
    </location>
</feature>
<evidence type="ECO:0000256" key="1">
    <source>
        <dbReference type="SAM" id="MobiDB-lite"/>
    </source>
</evidence>
<gene>
    <name evidence="2" type="ORF">S06H3_27847</name>
</gene>
<proteinExistence type="predicted"/>
<comment type="caution">
    <text evidence="2">The sequence shown here is derived from an EMBL/GenBank/DDBJ whole genome shotgun (WGS) entry which is preliminary data.</text>
</comment>
<name>X1LYJ6_9ZZZZ</name>
<reference evidence="2" key="1">
    <citation type="journal article" date="2014" name="Front. Microbiol.">
        <title>High frequency of phylogenetically diverse reductive dehalogenase-homologous genes in deep subseafloor sedimentary metagenomes.</title>
        <authorList>
            <person name="Kawai M."/>
            <person name="Futagami T."/>
            <person name="Toyoda A."/>
            <person name="Takaki Y."/>
            <person name="Nishi S."/>
            <person name="Hori S."/>
            <person name="Arai W."/>
            <person name="Tsubouchi T."/>
            <person name="Morono Y."/>
            <person name="Uchiyama I."/>
            <person name="Ito T."/>
            <person name="Fujiyama A."/>
            <person name="Inagaki F."/>
            <person name="Takami H."/>
        </authorList>
    </citation>
    <scope>NUCLEOTIDE SEQUENCE</scope>
    <source>
        <strain evidence="2">Expedition CK06-06</strain>
    </source>
</reference>
<organism evidence="2">
    <name type="scientific">marine sediment metagenome</name>
    <dbReference type="NCBI Taxonomy" id="412755"/>
    <lineage>
        <taxon>unclassified sequences</taxon>
        <taxon>metagenomes</taxon>
        <taxon>ecological metagenomes</taxon>
    </lineage>
</organism>
<feature type="non-terminal residue" evidence="2">
    <location>
        <position position="225"/>
    </location>
</feature>
<dbReference type="InterPro" id="IPR043519">
    <property type="entry name" value="NT_sf"/>
</dbReference>
<dbReference type="AlphaFoldDB" id="X1LYJ6"/>
<accession>X1LYJ6</accession>
<protein>
    <recommendedName>
        <fullName evidence="3">Polymerase nucleotidyl transferase domain-containing protein</fullName>
    </recommendedName>
</protein>
<evidence type="ECO:0000313" key="2">
    <source>
        <dbReference type="EMBL" id="GAI24163.1"/>
    </source>
</evidence>
<dbReference type="CDD" id="cd05400">
    <property type="entry name" value="NT_2-5OAS_ClassI-CCAase"/>
    <property type="match status" value="1"/>
</dbReference>
<dbReference type="SUPFAM" id="SSF81301">
    <property type="entry name" value="Nucleotidyltransferase"/>
    <property type="match status" value="1"/>
</dbReference>
<feature type="compositionally biased region" description="Polar residues" evidence="1">
    <location>
        <begin position="12"/>
        <end position="25"/>
    </location>
</feature>
<dbReference type="GO" id="GO:0016779">
    <property type="term" value="F:nucleotidyltransferase activity"/>
    <property type="evidence" value="ECO:0007669"/>
    <property type="project" value="InterPro"/>
</dbReference>
<sequence>MGGSGGGGYTPRTEQQTESTIQSARRATEYADYEAAVSERLRDLLAAYNERDTDTINNRLEQVKEVLADYMESSVFLRFGGSVSKHTYIDGISDVDCLCFLDPSKFAADSPQQLLKEFENLLRQVMGKRADVERGAISIKLKYKDGPELQILPALRTASGVRIPAYEEDAWSQVVHPQRFAQGLTDLNQKLSGKLVPVIKLVKPVMNNLEPKMKGYHIEALAERI</sequence>
<dbReference type="InterPro" id="IPR006116">
    <property type="entry name" value="NT_2-5OAS_ClassI-CCAase"/>
</dbReference>
<evidence type="ECO:0008006" key="3">
    <source>
        <dbReference type="Google" id="ProtNLM"/>
    </source>
</evidence>
<dbReference type="Gene3D" id="3.30.460.10">
    <property type="entry name" value="Beta Polymerase, domain 2"/>
    <property type="match status" value="1"/>
</dbReference>
<dbReference type="EMBL" id="BARV01016191">
    <property type="protein sequence ID" value="GAI24163.1"/>
    <property type="molecule type" value="Genomic_DNA"/>
</dbReference>